<dbReference type="GO" id="GO:0005524">
    <property type="term" value="F:ATP binding"/>
    <property type="evidence" value="ECO:0007669"/>
    <property type="project" value="InterPro"/>
</dbReference>
<dbReference type="NCBIfam" id="TIGR00345">
    <property type="entry name" value="GET3_arsA_TRC40"/>
    <property type="match status" value="1"/>
</dbReference>
<dbReference type="GO" id="GO:0016887">
    <property type="term" value="F:ATP hydrolysis activity"/>
    <property type="evidence" value="ECO:0007669"/>
    <property type="project" value="InterPro"/>
</dbReference>
<organism evidence="3 4">
    <name type="scientific">Sulfobacillus benefaciens</name>
    <dbReference type="NCBI Taxonomy" id="453960"/>
    <lineage>
        <taxon>Bacteria</taxon>
        <taxon>Bacillati</taxon>
        <taxon>Bacillota</taxon>
        <taxon>Clostridia</taxon>
        <taxon>Eubacteriales</taxon>
        <taxon>Clostridiales Family XVII. Incertae Sedis</taxon>
        <taxon>Sulfobacillus</taxon>
    </lineage>
</organism>
<dbReference type="Proteomes" id="UP000242972">
    <property type="component" value="Unassembled WGS sequence"/>
</dbReference>
<name>A0A2T2XEI1_9FIRM</name>
<dbReference type="Pfam" id="PF02374">
    <property type="entry name" value="ArsA_ATPase"/>
    <property type="match status" value="1"/>
</dbReference>
<dbReference type="PANTHER" id="PTHR10803:SF3">
    <property type="entry name" value="ATPASE GET3"/>
    <property type="match status" value="1"/>
</dbReference>
<reference evidence="3 4" key="1">
    <citation type="journal article" date="2014" name="BMC Genomics">
        <title>Comparison of environmental and isolate Sulfobacillus genomes reveals diverse carbon, sulfur, nitrogen, and hydrogen metabolisms.</title>
        <authorList>
            <person name="Justice N.B."/>
            <person name="Norman A."/>
            <person name="Brown C.T."/>
            <person name="Singh A."/>
            <person name="Thomas B.C."/>
            <person name="Banfield J.F."/>
        </authorList>
    </citation>
    <scope>NUCLEOTIDE SEQUENCE [LARGE SCALE GENOMIC DNA]</scope>
    <source>
        <strain evidence="3">AMDSBA4</strain>
    </source>
</reference>
<dbReference type="PANTHER" id="PTHR10803">
    <property type="entry name" value="ARSENICAL PUMP-DRIVING ATPASE ARSENITE-TRANSLOCATING ATPASE"/>
    <property type="match status" value="1"/>
</dbReference>
<proteinExistence type="inferred from homology"/>
<dbReference type="CDD" id="cd02035">
    <property type="entry name" value="ArsA"/>
    <property type="match status" value="1"/>
</dbReference>
<dbReference type="InterPro" id="IPR025723">
    <property type="entry name" value="ArsA/GET3_ATPase-like"/>
</dbReference>
<protein>
    <submittedName>
        <fullName evidence="3">Arsenite transporter</fullName>
    </submittedName>
</protein>
<dbReference type="EMBL" id="PXYW01000030">
    <property type="protein sequence ID" value="PSR32866.1"/>
    <property type="molecule type" value="Genomic_DNA"/>
</dbReference>
<dbReference type="SUPFAM" id="SSF52540">
    <property type="entry name" value="P-loop containing nucleoside triphosphate hydrolases"/>
    <property type="match status" value="1"/>
</dbReference>
<evidence type="ECO:0000313" key="3">
    <source>
        <dbReference type="EMBL" id="PSR32866.1"/>
    </source>
</evidence>
<evidence type="ECO:0000313" key="4">
    <source>
        <dbReference type="Proteomes" id="UP000242972"/>
    </source>
</evidence>
<dbReference type="Gene3D" id="3.40.50.300">
    <property type="entry name" value="P-loop containing nucleotide triphosphate hydrolases"/>
    <property type="match status" value="1"/>
</dbReference>
<accession>A0A2T2XEI1</accession>
<dbReference type="InterPro" id="IPR016300">
    <property type="entry name" value="ATPase_ArsA/GET3"/>
</dbReference>
<gene>
    <name evidence="3" type="ORF">C7B46_12330</name>
</gene>
<comment type="similarity">
    <text evidence="1">Belongs to the arsA ATPase family.</text>
</comment>
<feature type="domain" description="ArsA/GET3 Anion-transporting ATPase-like" evidence="2">
    <location>
        <begin position="12"/>
        <end position="288"/>
    </location>
</feature>
<evidence type="ECO:0000256" key="1">
    <source>
        <dbReference type="ARBA" id="ARBA00011040"/>
    </source>
</evidence>
<evidence type="ECO:0000259" key="2">
    <source>
        <dbReference type="Pfam" id="PF02374"/>
    </source>
</evidence>
<comment type="caution">
    <text evidence="3">The sequence shown here is derived from an EMBL/GenBank/DDBJ whole genome shotgun (WGS) entry which is preliminary data.</text>
</comment>
<dbReference type="InterPro" id="IPR027417">
    <property type="entry name" value="P-loop_NTPase"/>
</dbReference>
<dbReference type="AlphaFoldDB" id="A0A2T2XEI1"/>
<sequence length="300" mass="32745">MSTLFGDHSTRFFLAGKGGVGKTTLAVAIAVQNAGNGAKTLLMTTDPAAHIGLVLESQVGEDPTAIVGVPGLYAARIDPREETARYQQAVLAEARERYTADTVKRMKEELNSPCTEEVAVFRRFLWALLTDEYDTVVFDTAPTGHTLRLLALPLSYSQQIAVKAQGSEESHAVDQEEAATMHRAMAMLQDLQTTTFAWVLYPESTPIQEAHRGAHDLRTIGIETGAVIVNQVLPEEVCVHPLFRKRYEMQQRYIASLGEQFPKATLVKVPLQAEDVIGLTAVGDLVESIGQVRSLGLSGR</sequence>